<dbReference type="AlphaFoldDB" id="A0A7M2SXE9"/>
<dbReference type="InterPro" id="IPR050267">
    <property type="entry name" value="Anti-sigma-factor_SerPK"/>
</dbReference>
<protein>
    <submittedName>
        <fullName evidence="1">Sensor histidine kinase</fullName>
    </submittedName>
</protein>
<dbReference type="InterPro" id="IPR036890">
    <property type="entry name" value="HATPase_C_sf"/>
</dbReference>
<keyword evidence="2" id="KW-1185">Reference proteome</keyword>
<keyword evidence="1" id="KW-0418">Kinase</keyword>
<keyword evidence="1" id="KW-0808">Transferase</keyword>
<dbReference type="Gene3D" id="3.30.565.10">
    <property type="entry name" value="Histidine kinase-like ATPase, C-terminal domain"/>
    <property type="match status" value="1"/>
</dbReference>
<dbReference type="Proteomes" id="UP000594205">
    <property type="component" value="Chromosome"/>
</dbReference>
<dbReference type="GO" id="GO:0016301">
    <property type="term" value="F:kinase activity"/>
    <property type="evidence" value="ECO:0007669"/>
    <property type="project" value="UniProtKB-KW"/>
</dbReference>
<dbReference type="KEGG" id="sfeu:IM697_18315"/>
<sequence length="317" mass="34255">MTILVRPELPADAVSLSLPERRALALAALGLRSSGITEKLSEEKHRIPAAGLGRMWSAVAKKLGAERSQSHGRLPELIFRARVHGALDVPDPEDTGWLPPDVLHYIQALARGRTQKQYALDELQVSIWEVDDIAAHARKLLGGAPTQASMVYRALPQLLRTVQPPVQDVGANRLVAVQTSPIVTALQTELPGSTSALRAGRMWIRYCLPALGWVGAILQAEEVLTRLVDNGVRHGLPDHAETQTIFVRAAVDEAGDLLIDVSDRNPSFPDFTAAARGEKGRGLRRVAELGAMLGWFLHHDGSGKTVCAVLPPGVVEP</sequence>
<dbReference type="EMBL" id="CP063373">
    <property type="protein sequence ID" value="QOV40178.1"/>
    <property type="molecule type" value="Genomic_DNA"/>
</dbReference>
<dbReference type="RefSeq" id="WP_194048765.1">
    <property type="nucleotide sequence ID" value="NZ_CP063373.1"/>
</dbReference>
<name>A0A7M2SXE9_9ACTN</name>
<reference evidence="1 2" key="1">
    <citation type="submission" date="2020-10" db="EMBL/GenBank/DDBJ databases">
        <title>Streptomyces ferrugineus complate genome analysis.</title>
        <authorList>
            <person name="Anwar N."/>
        </authorList>
    </citation>
    <scope>NUCLEOTIDE SEQUENCE [LARGE SCALE GENOMIC DNA]</scope>
    <source>
        <strain evidence="1 2">CCTCC AA2014009</strain>
    </source>
</reference>
<evidence type="ECO:0000313" key="2">
    <source>
        <dbReference type="Proteomes" id="UP000594205"/>
    </source>
</evidence>
<dbReference type="PANTHER" id="PTHR35526:SF3">
    <property type="entry name" value="ANTI-SIGMA-F FACTOR RSBW"/>
    <property type="match status" value="1"/>
</dbReference>
<proteinExistence type="predicted"/>
<dbReference type="PANTHER" id="PTHR35526">
    <property type="entry name" value="ANTI-SIGMA-F FACTOR RSBW-RELATED"/>
    <property type="match status" value="1"/>
</dbReference>
<organism evidence="1 2">
    <name type="scientific">Streptomyces ferrugineus</name>
    <dbReference type="NCBI Taxonomy" id="1413221"/>
    <lineage>
        <taxon>Bacteria</taxon>
        <taxon>Bacillati</taxon>
        <taxon>Actinomycetota</taxon>
        <taxon>Actinomycetes</taxon>
        <taxon>Kitasatosporales</taxon>
        <taxon>Streptomycetaceae</taxon>
        <taxon>Streptomyces</taxon>
    </lineage>
</organism>
<evidence type="ECO:0000313" key="1">
    <source>
        <dbReference type="EMBL" id="QOV40178.1"/>
    </source>
</evidence>
<accession>A0A7M2SXE9</accession>
<dbReference type="SUPFAM" id="SSF55874">
    <property type="entry name" value="ATPase domain of HSP90 chaperone/DNA topoisomerase II/histidine kinase"/>
    <property type="match status" value="1"/>
</dbReference>
<gene>
    <name evidence="1" type="ORF">IM697_18315</name>
</gene>